<evidence type="ECO:0008006" key="3">
    <source>
        <dbReference type="Google" id="ProtNLM"/>
    </source>
</evidence>
<evidence type="ECO:0000313" key="1">
    <source>
        <dbReference type="EMBL" id="GAA4648472.1"/>
    </source>
</evidence>
<dbReference type="EMBL" id="BAABFL010000074">
    <property type="protein sequence ID" value="GAA4648472.1"/>
    <property type="molecule type" value="Genomic_DNA"/>
</dbReference>
<protein>
    <recommendedName>
        <fullName evidence="3">Toluene tolerance protein</fullName>
    </recommendedName>
</protein>
<organism evidence="1 2">
    <name type="scientific">Kistimonas scapharcae</name>
    <dbReference type="NCBI Taxonomy" id="1036133"/>
    <lineage>
        <taxon>Bacteria</taxon>
        <taxon>Pseudomonadati</taxon>
        <taxon>Pseudomonadota</taxon>
        <taxon>Gammaproteobacteria</taxon>
        <taxon>Oceanospirillales</taxon>
        <taxon>Endozoicomonadaceae</taxon>
        <taxon>Kistimonas</taxon>
    </lineage>
</organism>
<dbReference type="Gene3D" id="1.10.510.10">
    <property type="entry name" value="Transferase(Phosphotransferase) domain 1"/>
    <property type="match status" value="1"/>
</dbReference>
<evidence type="ECO:0000313" key="2">
    <source>
        <dbReference type="Proteomes" id="UP001500604"/>
    </source>
</evidence>
<dbReference type="SUPFAM" id="SSF56112">
    <property type="entry name" value="Protein kinase-like (PK-like)"/>
    <property type="match status" value="1"/>
</dbReference>
<dbReference type="RefSeq" id="WP_345194122.1">
    <property type="nucleotide sequence ID" value="NZ_BAABFL010000074.1"/>
</dbReference>
<comment type="caution">
    <text evidence="1">The sequence shown here is derived from an EMBL/GenBank/DDBJ whole genome shotgun (WGS) entry which is preliminary data.</text>
</comment>
<name>A0ABP8UXY8_9GAMM</name>
<accession>A0ABP8UXY8</accession>
<keyword evidence="2" id="KW-1185">Reference proteome</keyword>
<dbReference type="InterPro" id="IPR011009">
    <property type="entry name" value="Kinase-like_dom_sf"/>
</dbReference>
<gene>
    <name evidence="1" type="ORF">GCM10023116_07410</name>
</gene>
<sequence>MRTLTEQEYSTLRDGARVIEADGFGDKVLLLNDGSFLKLFRRKRLLSSALVFPYSTRFTLNAGLLAERGIPSVTIIDNYRIPSVRRTAVHYQPLAGETLRKVLKDATGDSSGLMRQLGQFIARLHEKGVYFRSLHLGNVLLTPDRGLGLIDIADMSCGRLSLGPRRALRNFHHLARSKVDMGLLNSTLRKRLIEAYCEASGRSDDFQAALGKVLHV</sequence>
<reference evidence="2" key="1">
    <citation type="journal article" date="2019" name="Int. J. Syst. Evol. Microbiol.">
        <title>The Global Catalogue of Microorganisms (GCM) 10K type strain sequencing project: providing services to taxonomists for standard genome sequencing and annotation.</title>
        <authorList>
            <consortium name="The Broad Institute Genomics Platform"/>
            <consortium name="The Broad Institute Genome Sequencing Center for Infectious Disease"/>
            <person name="Wu L."/>
            <person name="Ma J."/>
        </authorList>
    </citation>
    <scope>NUCLEOTIDE SEQUENCE [LARGE SCALE GENOMIC DNA]</scope>
    <source>
        <strain evidence="2">JCM 17805</strain>
    </source>
</reference>
<proteinExistence type="predicted"/>
<dbReference type="Proteomes" id="UP001500604">
    <property type="component" value="Unassembled WGS sequence"/>
</dbReference>